<protein>
    <recommendedName>
        <fullName evidence="10">G-protein coupled receptors family 1 profile domain-containing protein</fullName>
    </recommendedName>
</protein>
<name>A0A5N3VAD4_MUNRE</name>
<keyword evidence="5 9" id="KW-0472">Membrane</keyword>
<keyword evidence="12" id="KW-1185">Reference proteome</keyword>
<dbReference type="AlphaFoldDB" id="A0A5N3VAD4"/>
<evidence type="ECO:0000256" key="2">
    <source>
        <dbReference type="ARBA" id="ARBA00022692"/>
    </source>
</evidence>
<organism evidence="11 12">
    <name type="scientific">Muntiacus reevesi</name>
    <name type="common">Reeves' muntjac</name>
    <name type="synonym">Cervus reevesi</name>
    <dbReference type="NCBI Taxonomy" id="9886"/>
    <lineage>
        <taxon>Eukaryota</taxon>
        <taxon>Metazoa</taxon>
        <taxon>Chordata</taxon>
        <taxon>Craniata</taxon>
        <taxon>Vertebrata</taxon>
        <taxon>Euteleostomi</taxon>
        <taxon>Mammalia</taxon>
        <taxon>Eutheria</taxon>
        <taxon>Laurasiatheria</taxon>
        <taxon>Artiodactyla</taxon>
        <taxon>Ruminantia</taxon>
        <taxon>Pecora</taxon>
        <taxon>Cervidae</taxon>
        <taxon>Muntiacinae</taxon>
        <taxon>Muntiacus</taxon>
    </lineage>
</organism>
<gene>
    <name evidence="11" type="ORF">FD755_024301</name>
</gene>
<dbReference type="GO" id="GO:0005886">
    <property type="term" value="C:plasma membrane"/>
    <property type="evidence" value="ECO:0007669"/>
    <property type="project" value="TreeGrafter"/>
</dbReference>
<proteinExistence type="predicted"/>
<sequence>MGSNSTNSIRAKCTDLQMSFQYSLYEATYILRFIPSLWANSIALWVLCHFISKNNKVIIFTINFSVANCAHMLHHWPFQRTLCFLYFYLKYLNIYASICFLTCNSLQRYFFLLKPFRTRGWNRYDLGIRLQYINIASAIGMITVVELGEFVFSVVIITYCTGRTGKLLQEFQVPPQIAKEKKRLCGWS</sequence>
<evidence type="ECO:0000259" key="10">
    <source>
        <dbReference type="PROSITE" id="PS50262"/>
    </source>
</evidence>
<evidence type="ECO:0000256" key="8">
    <source>
        <dbReference type="ARBA" id="ARBA00023224"/>
    </source>
</evidence>
<evidence type="ECO:0000256" key="1">
    <source>
        <dbReference type="ARBA" id="ARBA00004141"/>
    </source>
</evidence>
<keyword evidence="3 9" id="KW-1133">Transmembrane helix</keyword>
<dbReference type="PANTHER" id="PTHR24232:SF6">
    <property type="entry name" value="PURINERGIC RECEPTOR P2Y, G-PROTEIN COUPLED 10B"/>
    <property type="match status" value="1"/>
</dbReference>
<evidence type="ECO:0000313" key="12">
    <source>
        <dbReference type="Proteomes" id="UP000326062"/>
    </source>
</evidence>
<keyword evidence="4" id="KW-0297">G-protein coupled receptor</keyword>
<dbReference type="SUPFAM" id="SSF81321">
    <property type="entry name" value="Family A G protein-coupled receptor-like"/>
    <property type="match status" value="1"/>
</dbReference>
<feature type="transmembrane region" description="Helical" evidence="9">
    <location>
        <begin position="132"/>
        <end position="159"/>
    </location>
</feature>
<accession>A0A5N3VAD4</accession>
<evidence type="ECO:0000256" key="7">
    <source>
        <dbReference type="ARBA" id="ARBA00023180"/>
    </source>
</evidence>
<evidence type="ECO:0000313" key="11">
    <source>
        <dbReference type="EMBL" id="KAB0346052.1"/>
    </source>
</evidence>
<dbReference type="GO" id="GO:0004930">
    <property type="term" value="F:G protein-coupled receptor activity"/>
    <property type="evidence" value="ECO:0007669"/>
    <property type="project" value="UniProtKB-KW"/>
</dbReference>
<feature type="domain" description="G-protein coupled receptors family 1 profile" evidence="10">
    <location>
        <begin position="75"/>
        <end position="188"/>
    </location>
</feature>
<dbReference type="GO" id="GO:0035025">
    <property type="term" value="P:positive regulation of Rho protein signal transduction"/>
    <property type="evidence" value="ECO:0007669"/>
    <property type="project" value="TreeGrafter"/>
</dbReference>
<dbReference type="GO" id="GO:0007200">
    <property type="term" value="P:phospholipase C-activating G protein-coupled receptor signaling pathway"/>
    <property type="evidence" value="ECO:0007669"/>
    <property type="project" value="TreeGrafter"/>
</dbReference>
<keyword evidence="8" id="KW-0807">Transducer</keyword>
<evidence type="ECO:0000256" key="4">
    <source>
        <dbReference type="ARBA" id="ARBA00023040"/>
    </source>
</evidence>
<evidence type="ECO:0000256" key="9">
    <source>
        <dbReference type="SAM" id="Phobius"/>
    </source>
</evidence>
<evidence type="ECO:0000256" key="6">
    <source>
        <dbReference type="ARBA" id="ARBA00023170"/>
    </source>
</evidence>
<dbReference type="PANTHER" id="PTHR24232">
    <property type="entry name" value="G-PROTEIN COUPLED RECEPTOR"/>
    <property type="match status" value="1"/>
</dbReference>
<dbReference type="InterPro" id="IPR000276">
    <property type="entry name" value="GPCR_Rhodpsn"/>
</dbReference>
<comment type="caution">
    <text evidence="11">The sequence shown here is derived from an EMBL/GenBank/DDBJ whole genome shotgun (WGS) entry which is preliminary data.</text>
</comment>
<keyword evidence="2 9" id="KW-0812">Transmembrane</keyword>
<keyword evidence="6" id="KW-0675">Receptor</keyword>
<dbReference type="Proteomes" id="UP000326062">
    <property type="component" value="Unassembled WGS sequence"/>
</dbReference>
<dbReference type="EMBL" id="VCEB01002358">
    <property type="protein sequence ID" value="KAB0346052.1"/>
    <property type="molecule type" value="Genomic_DNA"/>
</dbReference>
<dbReference type="Gene3D" id="1.20.1070.10">
    <property type="entry name" value="Rhodopsin 7-helix transmembrane proteins"/>
    <property type="match status" value="1"/>
</dbReference>
<dbReference type="PROSITE" id="PS50262">
    <property type="entry name" value="G_PROTEIN_RECEP_F1_2"/>
    <property type="match status" value="1"/>
</dbReference>
<reference evidence="11 12" key="1">
    <citation type="submission" date="2019-06" db="EMBL/GenBank/DDBJ databases">
        <title>Discovery of a novel chromosome fission-fusion reversal in muntjac.</title>
        <authorList>
            <person name="Mudd A.B."/>
            <person name="Bredeson J.V."/>
            <person name="Baum R."/>
            <person name="Hockemeyer D."/>
            <person name="Rokhsar D.S."/>
        </authorList>
    </citation>
    <scope>NUCLEOTIDE SEQUENCE [LARGE SCALE GENOMIC DNA]</scope>
    <source>
        <strain evidence="11">UCam_UCB_Mr</strain>
        <tissue evidence="11">Fibroblast cell line</tissue>
    </source>
</reference>
<feature type="transmembrane region" description="Helical" evidence="9">
    <location>
        <begin position="94"/>
        <end position="111"/>
    </location>
</feature>
<feature type="transmembrane region" description="Helical" evidence="9">
    <location>
        <begin position="29"/>
        <end position="50"/>
    </location>
</feature>
<comment type="subcellular location">
    <subcellularLocation>
        <location evidence="1">Membrane</location>
        <topology evidence="1">Multi-pass membrane protein</topology>
    </subcellularLocation>
</comment>
<evidence type="ECO:0000256" key="5">
    <source>
        <dbReference type="ARBA" id="ARBA00023136"/>
    </source>
</evidence>
<dbReference type="Pfam" id="PF00001">
    <property type="entry name" value="7tm_1"/>
    <property type="match status" value="1"/>
</dbReference>
<keyword evidence="7" id="KW-0325">Glycoprotein</keyword>
<dbReference type="InterPro" id="IPR017452">
    <property type="entry name" value="GPCR_Rhodpsn_7TM"/>
</dbReference>
<evidence type="ECO:0000256" key="3">
    <source>
        <dbReference type="ARBA" id="ARBA00022989"/>
    </source>
</evidence>
<feature type="transmembrane region" description="Helical" evidence="9">
    <location>
        <begin position="57"/>
        <end position="74"/>
    </location>
</feature>